<dbReference type="EMBL" id="GBRH01199436">
    <property type="protein sequence ID" value="JAD98459.1"/>
    <property type="molecule type" value="Transcribed_RNA"/>
</dbReference>
<reference evidence="2" key="2">
    <citation type="journal article" date="2015" name="Data Brief">
        <title>Shoot transcriptome of the giant reed, Arundo donax.</title>
        <authorList>
            <person name="Barrero R.A."/>
            <person name="Guerrero F.D."/>
            <person name="Moolhuijzen P."/>
            <person name="Goolsby J.A."/>
            <person name="Tidwell J."/>
            <person name="Bellgard S.E."/>
            <person name="Bellgard M.I."/>
        </authorList>
    </citation>
    <scope>NUCLEOTIDE SEQUENCE</scope>
    <source>
        <tissue evidence="2">Shoot tissue taken approximately 20 cm above the soil surface</tissue>
    </source>
</reference>
<evidence type="ECO:0000313" key="2">
    <source>
        <dbReference type="EMBL" id="JAD98459.1"/>
    </source>
</evidence>
<organism evidence="2">
    <name type="scientific">Arundo donax</name>
    <name type="common">Giant reed</name>
    <name type="synonym">Donax arundinaceus</name>
    <dbReference type="NCBI Taxonomy" id="35708"/>
    <lineage>
        <taxon>Eukaryota</taxon>
        <taxon>Viridiplantae</taxon>
        <taxon>Streptophyta</taxon>
        <taxon>Embryophyta</taxon>
        <taxon>Tracheophyta</taxon>
        <taxon>Spermatophyta</taxon>
        <taxon>Magnoliopsida</taxon>
        <taxon>Liliopsida</taxon>
        <taxon>Poales</taxon>
        <taxon>Poaceae</taxon>
        <taxon>PACMAD clade</taxon>
        <taxon>Arundinoideae</taxon>
        <taxon>Arundineae</taxon>
        <taxon>Arundo</taxon>
    </lineage>
</organism>
<feature type="region of interest" description="Disordered" evidence="1">
    <location>
        <begin position="20"/>
        <end position="39"/>
    </location>
</feature>
<sequence length="39" mass="4438">MTALFTFPLISWYTKSLKQLSPTSLSGGSDLAERKYRSR</sequence>
<evidence type="ECO:0000256" key="1">
    <source>
        <dbReference type="SAM" id="MobiDB-lite"/>
    </source>
</evidence>
<protein>
    <submittedName>
        <fullName evidence="2">Uncharacterized protein</fullName>
    </submittedName>
</protein>
<proteinExistence type="predicted"/>
<accession>A0A0A9ECH9</accession>
<name>A0A0A9ECH9_ARUDO</name>
<reference evidence="2" key="1">
    <citation type="submission" date="2014-09" db="EMBL/GenBank/DDBJ databases">
        <authorList>
            <person name="Magalhaes I.L.F."/>
            <person name="Oliveira U."/>
            <person name="Santos F.R."/>
            <person name="Vidigal T.H.D.A."/>
            <person name="Brescovit A.D."/>
            <person name="Santos A.J."/>
        </authorList>
    </citation>
    <scope>NUCLEOTIDE SEQUENCE</scope>
    <source>
        <tissue evidence="2">Shoot tissue taken approximately 20 cm above the soil surface</tissue>
    </source>
</reference>
<dbReference type="AlphaFoldDB" id="A0A0A9ECH9"/>